<gene>
    <name evidence="1" type="ORF">J1605_005258</name>
</gene>
<keyword evidence="2" id="KW-1185">Reference proteome</keyword>
<reference evidence="1 2" key="1">
    <citation type="submission" date="2022-11" db="EMBL/GenBank/DDBJ databases">
        <title>Whole genome sequence of Eschrichtius robustus ER-17-0199.</title>
        <authorList>
            <person name="Bruniche-Olsen A."/>
            <person name="Black A.N."/>
            <person name="Fields C.J."/>
            <person name="Walden K."/>
            <person name="Dewoody J.A."/>
        </authorList>
    </citation>
    <scope>NUCLEOTIDE SEQUENCE [LARGE SCALE GENOMIC DNA]</scope>
    <source>
        <strain evidence="1">ER-17-0199</strain>
        <tissue evidence="1">Blubber</tissue>
    </source>
</reference>
<protein>
    <submittedName>
        <fullName evidence="1">Uncharacterized protein</fullName>
    </submittedName>
</protein>
<sequence>MNKISFPVPGARSLVSMATRRLRLLAPNTEPTRSWASFLCQPFKASRRERATGGFRLWRSNAAEAAREEVGSARPEVQLVIGFLLWLQSGTEEGIFVSGWV</sequence>
<comment type="caution">
    <text evidence="1">The sequence shown here is derived from an EMBL/GenBank/DDBJ whole genome shotgun (WGS) entry which is preliminary data.</text>
</comment>
<evidence type="ECO:0000313" key="1">
    <source>
        <dbReference type="EMBL" id="KAJ8788527.1"/>
    </source>
</evidence>
<proteinExistence type="predicted"/>
<dbReference type="Proteomes" id="UP001159641">
    <property type="component" value="Unassembled WGS sequence"/>
</dbReference>
<dbReference type="AlphaFoldDB" id="A0AB34HBF5"/>
<dbReference type="EMBL" id="JAIQCJ010001602">
    <property type="protein sequence ID" value="KAJ8788527.1"/>
    <property type="molecule type" value="Genomic_DNA"/>
</dbReference>
<evidence type="ECO:0000313" key="2">
    <source>
        <dbReference type="Proteomes" id="UP001159641"/>
    </source>
</evidence>
<accession>A0AB34HBF5</accession>
<organism evidence="1 2">
    <name type="scientific">Eschrichtius robustus</name>
    <name type="common">California gray whale</name>
    <name type="synonym">Eschrichtius gibbosus</name>
    <dbReference type="NCBI Taxonomy" id="9764"/>
    <lineage>
        <taxon>Eukaryota</taxon>
        <taxon>Metazoa</taxon>
        <taxon>Chordata</taxon>
        <taxon>Craniata</taxon>
        <taxon>Vertebrata</taxon>
        <taxon>Euteleostomi</taxon>
        <taxon>Mammalia</taxon>
        <taxon>Eutheria</taxon>
        <taxon>Laurasiatheria</taxon>
        <taxon>Artiodactyla</taxon>
        <taxon>Whippomorpha</taxon>
        <taxon>Cetacea</taxon>
        <taxon>Mysticeti</taxon>
        <taxon>Eschrichtiidae</taxon>
        <taxon>Eschrichtius</taxon>
    </lineage>
</organism>
<name>A0AB34HBF5_ESCRO</name>